<evidence type="ECO:0000256" key="3">
    <source>
        <dbReference type="ARBA" id="ARBA00036807"/>
    </source>
</evidence>
<dbReference type="GO" id="GO:0043812">
    <property type="term" value="F:phosphatidylinositol-4-phosphate phosphatase activity"/>
    <property type="evidence" value="ECO:0007669"/>
    <property type="project" value="TreeGrafter"/>
</dbReference>
<dbReference type="EC" id="3.1.3.64" evidence="1"/>
<organism evidence="8 9">
    <name type="scientific">Rotaria socialis</name>
    <dbReference type="NCBI Taxonomy" id="392032"/>
    <lineage>
        <taxon>Eukaryota</taxon>
        <taxon>Metazoa</taxon>
        <taxon>Spiralia</taxon>
        <taxon>Gnathifera</taxon>
        <taxon>Rotifera</taxon>
        <taxon>Eurotatoria</taxon>
        <taxon>Bdelloidea</taxon>
        <taxon>Philodinida</taxon>
        <taxon>Philodinidae</taxon>
        <taxon>Rotaria</taxon>
    </lineage>
</organism>
<dbReference type="PROSITE" id="PS50275">
    <property type="entry name" value="SAC"/>
    <property type="match status" value="1"/>
</dbReference>
<evidence type="ECO:0000256" key="1">
    <source>
        <dbReference type="ARBA" id="ARBA00013038"/>
    </source>
</evidence>
<dbReference type="AlphaFoldDB" id="A0A821I3N8"/>
<comment type="catalytic activity">
    <reaction evidence="2">
        <text>a 1,2-diacyl-sn-glycero-3-phospho-(1D-myo-inositol-3-phosphate) + H2O = a 1,2-diacyl-sn-glycero-3-phospho-(1D-myo-inositol) + phosphate</text>
        <dbReference type="Rhea" id="RHEA:12316"/>
        <dbReference type="ChEBI" id="CHEBI:15377"/>
        <dbReference type="ChEBI" id="CHEBI:43474"/>
        <dbReference type="ChEBI" id="CHEBI:57880"/>
        <dbReference type="ChEBI" id="CHEBI:58088"/>
        <dbReference type="EC" id="3.1.3.64"/>
    </reaction>
    <physiologicalReaction direction="left-to-right" evidence="2">
        <dbReference type="Rhea" id="RHEA:12317"/>
    </physiologicalReaction>
</comment>
<reference evidence="8" key="1">
    <citation type="submission" date="2021-02" db="EMBL/GenBank/DDBJ databases">
        <authorList>
            <person name="Nowell W R."/>
        </authorList>
    </citation>
    <scope>NUCLEOTIDE SEQUENCE</scope>
</reference>
<evidence type="ECO:0000259" key="7">
    <source>
        <dbReference type="PROSITE" id="PS50275"/>
    </source>
</evidence>
<proteinExistence type="predicted"/>
<gene>
    <name evidence="8" type="ORF">UJA718_LOCUS35985</name>
</gene>
<dbReference type="InterPro" id="IPR002013">
    <property type="entry name" value="SAC_dom"/>
</dbReference>
<keyword evidence="9" id="KW-1185">Reference proteome</keyword>
<dbReference type="GO" id="GO:0005783">
    <property type="term" value="C:endoplasmic reticulum"/>
    <property type="evidence" value="ECO:0007669"/>
    <property type="project" value="TreeGrafter"/>
</dbReference>
<dbReference type="Pfam" id="PF02383">
    <property type="entry name" value="Syja_N"/>
    <property type="match status" value="1"/>
</dbReference>
<feature type="domain" description="SAC" evidence="7">
    <location>
        <begin position="1"/>
        <end position="100"/>
    </location>
</feature>
<evidence type="ECO:0000256" key="6">
    <source>
        <dbReference type="ARBA" id="ARBA00041911"/>
    </source>
</evidence>
<accession>A0A821I3N8</accession>
<protein>
    <recommendedName>
        <fullName evidence="4">Phosphatidylinositol-3-phosphatase SAC1</fullName>
        <ecNumber evidence="1">3.1.3.64</ecNumber>
    </recommendedName>
    <alternativeName>
        <fullName evidence="6">Phosphatidylinositol-4-phosphate phosphatase</fullName>
    </alternativeName>
    <alternativeName>
        <fullName evidence="5">Suppressor of actin mutations 1-like protein</fullName>
    </alternativeName>
</protein>
<dbReference type="PANTHER" id="PTHR45662">
    <property type="entry name" value="PHOSPHATIDYLINOSITIDE PHOSPHATASE SAC1"/>
    <property type="match status" value="1"/>
</dbReference>
<evidence type="ECO:0000256" key="2">
    <source>
        <dbReference type="ARBA" id="ARBA00036631"/>
    </source>
</evidence>
<dbReference type="GO" id="GO:0004438">
    <property type="term" value="F:phosphatidylinositol-3-phosphate phosphatase activity"/>
    <property type="evidence" value="ECO:0007669"/>
    <property type="project" value="UniProtKB-EC"/>
</dbReference>
<dbReference type="EMBL" id="CAJOBP010034245">
    <property type="protein sequence ID" value="CAF4695817.1"/>
    <property type="molecule type" value="Genomic_DNA"/>
</dbReference>
<dbReference type="GO" id="GO:0046856">
    <property type="term" value="P:phosphatidylinositol dephosphorylation"/>
    <property type="evidence" value="ECO:0007669"/>
    <property type="project" value="TreeGrafter"/>
</dbReference>
<dbReference type="Proteomes" id="UP000663873">
    <property type="component" value="Unassembled WGS sequence"/>
</dbReference>
<evidence type="ECO:0000256" key="4">
    <source>
        <dbReference type="ARBA" id="ARBA00040795"/>
    </source>
</evidence>
<name>A0A821I3N8_9BILA</name>
<comment type="catalytic activity">
    <reaction evidence="3">
        <text>a 1,2-diacyl-sn-glycero-3-phospho-(1D-myo-inositol 4-phosphate) + H2O = a 1,2-diacyl-sn-glycero-3-phospho-(1D-myo-inositol) + phosphate</text>
        <dbReference type="Rhea" id="RHEA:55652"/>
        <dbReference type="ChEBI" id="CHEBI:15377"/>
        <dbReference type="ChEBI" id="CHEBI:43474"/>
        <dbReference type="ChEBI" id="CHEBI:57880"/>
        <dbReference type="ChEBI" id="CHEBI:58178"/>
    </reaction>
    <physiologicalReaction direction="left-to-right" evidence="3">
        <dbReference type="Rhea" id="RHEA:55653"/>
    </physiologicalReaction>
</comment>
<comment type="caution">
    <text evidence="8">The sequence shown here is derived from an EMBL/GenBank/DDBJ whole genome shotgun (WGS) entry which is preliminary data.</text>
</comment>
<feature type="non-terminal residue" evidence="8">
    <location>
        <position position="1"/>
    </location>
</feature>
<evidence type="ECO:0000313" key="8">
    <source>
        <dbReference type="EMBL" id="CAF4695817.1"/>
    </source>
</evidence>
<evidence type="ECO:0000313" key="9">
    <source>
        <dbReference type="Proteomes" id="UP000663873"/>
    </source>
</evidence>
<sequence>NRGLSLPLLKYNIDIRYWIPKVMCGGIENFRSQHDDIDLWLISRLSCERAGTRFNVRGVNDDGAVANFVETEQIVLIPQQHSYSSFIIIRGSIPIFWHQPRFQVRLETGASSID</sequence>
<evidence type="ECO:0000256" key="5">
    <source>
        <dbReference type="ARBA" id="ARBA00041396"/>
    </source>
</evidence>
<dbReference type="PANTHER" id="PTHR45662:SF2">
    <property type="entry name" value="PHOSPHATIDYLINOSITOL-3-PHOSPHATASE SAC1"/>
    <property type="match status" value="1"/>
</dbReference>